<organism evidence="2 3">
    <name type="scientific">Adineta ricciae</name>
    <name type="common">Rotifer</name>
    <dbReference type="NCBI Taxonomy" id="249248"/>
    <lineage>
        <taxon>Eukaryota</taxon>
        <taxon>Metazoa</taxon>
        <taxon>Spiralia</taxon>
        <taxon>Gnathifera</taxon>
        <taxon>Rotifera</taxon>
        <taxon>Eurotatoria</taxon>
        <taxon>Bdelloidea</taxon>
        <taxon>Adinetida</taxon>
        <taxon>Adinetidae</taxon>
        <taxon>Adineta</taxon>
    </lineage>
</organism>
<feature type="region of interest" description="Disordered" evidence="1">
    <location>
        <begin position="1"/>
        <end position="87"/>
    </location>
</feature>
<proteinExistence type="predicted"/>
<accession>A0A815CWX0</accession>
<reference evidence="2" key="1">
    <citation type="submission" date="2021-02" db="EMBL/GenBank/DDBJ databases">
        <authorList>
            <person name="Nowell W R."/>
        </authorList>
    </citation>
    <scope>NUCLEOTIDE SEQUENCE</scope>
</reference>
<gene>
    <name evidence="2" type="ORF">XAT740_LOCUS28252</name>
</gene>
<protein>
    <submittedName>
        <fullName evidence="2">Uncharacterized protein</fullName>
    </submittedName>
</protein>
<feature type="compositionally biased region" description="Pro residues" evidence="1">
    <location>
        <begin position="1"/>
        <end position="17"/>
    </location>
</feature>
<evidence type="ECO:0000256" key="1">
    <source>
        <dbReference type="SAM" id="MobiDB-lite"/>
    </source>
</evidence>
<dbReference type="Proteomes" id="UP000663828">
    <property type="component" value="Unassembled WGS sequence"/>
</dbReference>
<dbReference type="AlphaFoldDB" id="A0A815CWX0"/>
<evidence type="ECO:0000313" key="3">
    <source>
        <dbReference type="Proteomes" id="UP000663828"/>
    </source>
</evidence>
<feature type="compositionally biased region" description="Pro residues" evidence="1">
    <location>
        <begin position="48"/>
        <end position="66"/>
    </location>
</feature>
<keyword evidence="3" id="KW-1185">Reference proteome</keyword>
<feature type="non-terminal residue" evidence="2">
    <location>
        <position position="1"/>
    </location>
</feature>
<feature type="compositionally biased region" description="Low complexity" evidence="1">
    <location>
        <begin position="78"/>
        <end position="87"/>
    </location>
</feature>
<sequence>PPPLPRLKQLAPPPPVPQLQLLAPVPPPPQRRLKLQAPPLPQRRLKQPAPPPPLPRLKQLAPPPPQRRLKLQAPPLPQRRLSATTGTTVSSAATVISTVGTPAVTTTSRCRLNDGAHEAYMSLGLLLSIANDDNTEYFDMSSTFENFRSTINARLQAMFPTTFLRFNILMMSDGPIELTAAGRKRRKRQLNRATLQIVIGNAYFTESVARANIRAFFEGYTLNVDLKRSDGSRSSRVSYFSADHSIFGDTLLTDLNSDEIAYLTPIC</sequence>
<dbReference type="EMBL" id="CAJNOR010002404">
    <property type="protein sequence ID" value="CAF1289369.1"/>
    <property type="molecule type" value="Genomic_DNA"/>
</dbReference>
<comment type="caution">
    <text evidence="2">The sequence shown here is derived from an EMBL/GenBank/DDBJ whole genome shotgun (WGS) entry which is preliminary data.</text>
</comment>
<evidence type="ECO:0000313" key="2">
    <source>
        <dbReference type="EMBL" id="CAF1289369.1"/>
    </source>
</evidence>
<name>A0A815CWX0_ADIRI</name>